<keyword evidence="1" id="KW-1277">Toxin-antitoxin system</keyword>
<keyword evidence="2" id="KW-0540">Nuclease</keyword>
<evidence type="ECO:0000313" key="5">
    <source>
        <dbReference type="EMBL" id="PWI28430.1"/>
    </source>
</evidence>
<keyword evidence="6" id="KW-1185">Reference proteome</keyword>
<evidence type="ECO:0008006" key="7">
    <source>
        <dbReference type="Google" id="ProtNLM"/>
    </source>
</evidence>
<sequence>MLPTSKAHLWDAKATAEVPDLERIIGMRNIIAHEYGTVDHEIVWVVVDARPSPLAARLAVLLEA</sequence>
<evidence type="ECO:0000256" key="2">
    <source>
        <dbReference type="ARBA" id="ARBA00022722"/>
    </source>
</evidence>
<dbReference type="Gene3D" id="1.20.120.580">
    <property type="entry name" value="bsu32300-like"/>
    <property type="match status" value="1"/>
</dbReference>
<protein>
    <recommendedName>
        <fullName evidence="7">DUF86 domain-containing protein</fullName>
    </recommendedName>
</protein>
<proteinExistence type="inferred from homology"/>
<accession>A0ABX5LA41</accession>
<gene>
    <name evidence="5" type="ORF">CAY35_03110</name>
</gene>
<dbReference type="Proteomes" id="UP000245514">
    <property type="component" value="Unassembled WGS sequence"/>
</dbReference>
<organism evidence="5 6">
    <name type="scientific">Pseudoglutamicibacter cumminsii</name>
    <dbReference type="NCBI Taxonomy" id="156979"/>
    <lineage>
        <taxon>Bacteria</taxon>
        <taxon>Bacillati</taxon>
        <taxon>Actinomycetota</taxon>
        <taxon>Actinomycetes</taxon>
        <taxon>Micrococcales</taxon>
        <taxon>Micrococcaceae</taxon>
        <taxon>Pseudoglutamicibacter</taxon>
    </lineage>
</organism>
<dbReference type="Pfam" id="PF01934">
    <property type="entry name" value="HepT-like"/>
    <property type="match status" value="1"/>
</dbReference>
<comment type="caution">
    <text evidence="5">The sequence shown here is derived from an EMBL/GenBank/DDBJ whole genome shotgun (WGS) entry which is preliminary data.</text>
</comment>
<comment type="similarity">
    <text evidence="4">Belongs to the HepT RNase toxin family.</text>
</comment>
<keyword evidence="3" id="KW-0378">Hydrolase</keyword>
<evidence type="ECO:0000313" key="6">
    <source>
        <dbReference type="Proteomes" id="UP000245514"/>
    </source>
</evidence>
<name>A0ABX5LA41_9MICC</name>
<reference evidence="5 6" key="1">
    <citation type="submission" date="2018-05" db="EMBL/GenBank/DDBJ databases">
        <title>Draft Genome Sequence of Arthrobacter cumminsii IME1328, Isolated from a Patient Who Suffered from Foot Ulcers in China.</title>
        <authorList>
            <person name="Li M."/>
            <person name="Jiang Z."/>
            <person name="Sun Q."/>
            <person name="Tong Y."/>
        </authorList>
    </citation>
    <scope>NUCLEOTIDE SEQUENCE [LARGE SCALE GENOMIC DNA]</scope>
    <source>
        <strain evidence="5 6">IME1328</strain>
    </source>
</reference>
<evidence type="ECO:0000256" key="1">
    <source>
        <dbReference type="ARBA" id="ARBA00022649"/>
    </source>
</evidence>
<evidence type="ECO:0000256" key="3">
    <source>
        <dbReference type="ARBA" id="ARBA00022801"/>
    </source>
</evidence>
<dbReference type="InterPro" id="IPR008201">
    <property type="entry name" value="HepT-like"/>
</dbReference>
<dbReference type="EMBL" id="QFWG01000002">
    <property type="protein sequence ID" value="PWI28430.1"/>
    <property type="molecule type" value="Genomic_DNA"/>
</dbReference>
<evidence type="ECO:0000256" key="4">
    <source>
        <dbReference type="ARBA" id="ARBA00024207"/>
    </source>
</evidence>
<dbReference type="InterPro" id="IPR037038">
    <property type="entry name" value="HepT-like_sf"/>
</dbReference>